<sequence>MFKIPEKYLAIYIRITVKTMCVIGLLICLFTNSVFSKSLFHLKEKRILKTLSSFLKVAKSGIGNDSTSSIKAFADKFISQLDFRKDLVETDTSLEQYYIFTIGSGRDAPRCTLDFFKDNSNHYSVYYNILELDLFEYDRSYLDSNYKNTILKSLGERIGLECDSSEVWELGGKGYITNNLYNNYQLAYQSEKYKELFFQTGYIPYSQSIIYDRFIGLPKYNTIYIQLSKDFRFLGKSITPGNGVSFEYNFFRLIMPSIDSLLLSSDSIYYKTTETKLKLIDSLLTAKKKELNLSTYKIDLYKDYKPTPNLFNVVFSVGLMNNTSNSKDTIKNKLINLVSGSPLANLLSFILNGFDKISPDQKEQTFDTQVGNFNIHTYFSQDFLPYCETTVSMLACPAP</sequence>
<protein>
    <submittedName>
        <fullName evidence="1">Uncharacterized protein</fullName>
    </submittedName>
</protein>
<gene>
    <name evidence="1" type="ORF">SAMN05216490_0147</name>
</gene>
<dbReference type="Proteomes" id="UP000199679">
    <property type="component" value="Chromosome I"/>
</dbReference>
<dbReference type="EMBL" id="LT629740">
    <property type="protein sequence ID" value="SDR89483.1"/>
    <property type="molecule type" value="Genomic_DNA"/>
</dbReference>
<keyword evidence="2" id="KW-1185">Reference proteome</keyword>
<organism evidence="1 2">
    <name type="scientific">Mucilaginibacter mallensis</name>
    <dbReference type="NCBI Taxonomy" id="652787"/>
    <lineage>
        <taxon>Bacteria</taxon>
        <taxon>Pseudomonadati</taxon>
        <taxon>Bacteroidota</taxon>
        <taxon>Sphingobacteriia</taxon>
        <taxon>Sphingobacteriales</taxon>
        <taxon>Sphingobacteriaceae</taxon>
        <taxon>Mucilaginibacter</taxon>
    </lineage>
</organism>
<evidence type="ECO:0000313" key="2">
    <source>
        <dbReference type="Proteomes" id="UP000199679"/>
    </source>
</evidence>
<evidence type="ECO:0000313" key="1">
    <source>
        <dbReference type="EMBL" id="SDR89483.1"/>
    </source>
</evidence>
<dbReference type="AlphaFoldDB" id="A0A1H1MRD8"/>
<dbReference type="STRING" id="652787.SAMN05216490_0147"/>
<proteinExistence type="predicted"/>
<reference evidence="1 2" key="1">
    <citation type="submission" date="2016-10" db="EMBL/GenBank/DDBJ databases">
        <authorList>
            <person name="de Groot N.N."/>
        </authorList>
    </citation>
    <scope>NUCLEOTIDE SEQUENCE [LARGE SCALE GENOMIC DNA]</scope>
    <source>
        <strain evidence="1 2">MP1X4</strain>
    </source>
</reference>
<accession>A0A1H1MRD8</accession>
<name>A0A1H1MRD8_MUCMA</name>